<reference evidence="2 3" key="1">
    <citation type="submission" date="2016-10" db="EMBL/GenBank/DDBJ databases">
        <authorList>
            <person name="de Groot N.N."/>
        </authorList>
    </citation>
    <scope>NUCLEOTIDE SEQUENCE [LARGE SCALE GENOMIC DNA]</scope>
    <source>
        <strain evidence="2 3">DSM 14045</strain>
    </source>
</reference>
<protein>
    <submittedName>
        <fullName evidence="2">TadE-like protein</fullName>
    </submittedName>
</protein>
<name>A0A1H3K2K8_9FIRM</name>
<keyword evidence="1" id="KW-0812">Transmembrane</keyword>
<evidence type="ECO:0000256" key="1">
    <source>
        <dbReference type="SAM" id="Phobius"/>
    </source>
</evidence>
<dbReference type="EMBL" id="FNPG01000018">
    <property type="protein sequence ID" value="SDY46426.1"/>
    <property type="molecule type" value="Genomic_DNA"/>
</dbReference>
<evidence type="ECO:0000313" key="2">
    <source>
        <dbReference type="EMBL" id="SDY46426.1"/>
    </source>
</evidence>
<gene>
    <name evidence="2" type="ORF">SAMN02910414_01628</name>
</gene>
<dbReference type="AlphaFoldDB" id="A0A1H3K2K8"/>
<dbReference type="OrthoDB" id="1766790at2"/>
<keyword evidence="3" id="KW-1185">Reference proteome</keyword>
<accession>A0A1H3K2K8</accession>
<sequence length="264" mass="30027">MKTRKKHTKKSETPICTCKKGSLTLESAVVIPVLVFVFASILMIFRILQVQTAVQESATYATRKTAAMAVNVESDSVALSMAKGYYFHHVSKYEVVKKYMKGSWIMTNFNGSSCTEDDILLKISYEIKMPIKFANIDSIRIFQTSHQRRWTGDNPRLERDDDVDYVYITETGYAYHRDINCSHIDLSIHSIDKKNINSARNQSGGKYYKCSHCVKNNQTQYYITDYGTNYHSDKNCSGLKRSIKRVKLSEAKGKSPCKSCGGNN</sequence>
<keyword evidence="1" id="KW-0472">Membrane</keyword>
<dbReference type="Proteomes" id="UP000183918">
    <property type="component" value="Unassembled WGS sequence"/>
</dbReference>
<feature type="transmembrane region" description="Helical" evidence="1">
    <location>
        <begin position="29"/>
        <end position="48"/>
    </location>
</feature>
<keyword evidence="1" id="KW-1133">Transmembrane helix</keyword>
<evidence type="ECO:0000313" key="3">
    <source>
        <dbReference type="Proteomes" id="UP000183918"/>
    </source>
</evidence>
<organism evidence="2 3">
    <name type="scientific">Lachnobacterium bovis DSM 14045</name>
    <dbReference type="NCBI Taxonomy" id="1122142"/>
    <lineage>
        <taxon>Bacteria</taxon>
        <taxon>Bacillati</taxon>
        <taxon>Bacillota</taxon>
        <taxon>Clostridia</taxon>
        <taxon>Lachnospirales</taxon>
        <taxon>Lachnospiraceae</taxon>
        <taxon>Lachnobacterium</taxon>
    </lineage>
</organism>
<dbReference type="STRING" id="1122142.SAMN02910414_01628"/>
<proteinExistence type="predicted"/>